<gene>
    <name evidence="2" type="ORF">OQ287_03330</name>
</gene>
<comment type="caution">
    <text evidence="2">The sequence shown here is derived from an EMBL/GenBank/DDBJ whole genome shotgun (WGS) entry which is preliminary data.</text>
</comment>
<dbReference type="InterPro" id="IPR010331">
    <property type="entry name" value="ExoD"/>
</dbReference>
<accession>A0AA41ZDD4</accession>
<evidence type="ECO:0000313" key="2">
    <source>
        <dbReference type="EMBL" id="MCX2523262.1"/>
    </source>
</evidence>
<evidence type="ECO:0000256" key="1">
    <source>
        <dbReference type="SAM" id="Phobius"/>
    </source>
</evidence>
<organism evidence="2 3">
    <name type="scientific">Larsenimonas rhizosphaerae</name>
    <dbReference type="NCBI Taxonomy" id="2944682"/>
    <lineage>
        <taxon>Bacteria</taxon>
        <taxon>Pseudomonadati</taxon>
        <taxon>Pseudomonadota</taxon>
        <taxon>Gammaproteobacteria</taxon>
        <taxon>Oceanospirillales</taxon>
        <taxon>Halomonadaceae</taxon>
        <taxon>Larsenimonas</taxon>
    </lineage>
</organism>
<dbReference type="RefSeq" id="WP_265895574.1">
    <property type="nucleotide sequence ID" value="NZ_JAPIVE010000001.1"/>
</dbReference>
<sequence>MAERIKLTGLLEALDEQVDARKKEVTLGDVVSIFKGRGFGPLITLPALIAWLPTGAVPGVPSCCGIMIALVSIQLMLGKSSPWLPKRLREVSFGRDKLETVMDKVTPVTRRVDRLIKPRMEWIVDDGALRVLAAFTTLLGIAMIPLEVLPFAAAVPGVTLTLIGVGVAARDGAAVMLGLVISLIGGVWIATMI</sequence>
<keyword evidence="1" id="KW-0812">Transmembrane</keyword>
<dbReference type="PANTHER" id="PTHR41795:SF1">
    <property type="entry name" value="EXOPOLYSACCHARIDE SYNTHESIS PROTEIN"/>
    <property type="match status" value="1"/>
</dbReference>
<feature type="transmembrane region" description="Helical" evidence="1">
    <location>
        <begin position="174"/>
        <end position="191"/>
    </location>
</feature>
<dbReference type="Proteomes" id="UP001165678">
    <property type="component" value="Unassembled WGS sequence"/>
</dbReference>
<dbReference type="EMBL" id="JAPIVE010000001">
    <property type="protein sequence ID" value="MCX2523262.1"/>
    <property type="molecule type" value="Genomic_DNA"/>
</dbReference>
<dbReference type="AlphaFoldDB" id="A0AA41ZDD4"/>
<keyword evidence="1" id="KW-1133">Transmembrane helix</keyword>
<feature type="transmembrane region" description="Helical" evidence="1">
    <location>
        <begin position="151"/>
        <end position="169"/>
    </location>
</feature>
<dbReference type="PANTHER" id="PTHR41795">
    <property type="entry name" value="EXOPOLYSACCHARIDE SYNTHESIS PROTEIN"/>
    <property type="match status" value="1"/>
</dbReference>
<proteinExistence type="predicted"/>
<dbReference type="PIRSF" id="PIRSF033239">
    <property type="entry name" value="ExoD"/>
    <property type="match status" value="1"/>
</dbReference>
<feature type="transmembrane region" description="Helical" evidence="1">
    <location>
        <begin position="56"/>
        <end position="77"/>
    </location>
</feature>
<protein>
    <submittedName>
        <fullName evidence="2">Exopolysaccharide biosynthesis protein</fullName>
    </submittedName>
</protein>
<keyword evidence="3" id="KW-1185">Reference proteome</keyword>
<keyword evidence="1" id="KW-0472">Membrane</keyword>
<feature type="transmembrane region" description="Helical" evidence="1">
    <location>
        <begin position="127"/>
        <end position="145"/>
    </location>
</feature>
<reference evidence="2" key="1">
    <citation type="submission" date="2022-11" db="EMBL/GenBank/DDBJ databases">
        <title>Larsenimonas rhizosphaerae sp. nov., isolated from a tidal mudflat.</title>
        <authorList>
            <person name="Lee S.D."/>
            <person name="Kim I.S."/>
        </authorList>
    </citation>
    <scope>NUCLEOTIDE SEQUENCE</scope>
    <source>
        <strain evidence="2">GH2-1</strain>
    </source>
</reference>
<dbReference type="Pfam" id="PF06055">
    <property type="entry name" value="ExoD"/>
    <property type="match status" value="1"/>
</dbReference>
<evidence type="ECO:0000313" key="3">
    <source>
        <dbReference type="Proteomes" id="UP001165678"/>
    </source>
</evidence>
<name>A0AA41ZDD4_9GAMM</name>